<dbReference type="SUPFAM" id="SSF46689">
    <property type="entry name" value="Homeodomain-like"/>
    <property type="match status" value="1"/>
</dbReference>
<evidence type="ECO:0000256" key="3">
    <source>
        <dbReference type="ARBA" id="ARBA00023163"/>
    </source>
</evidence>
<keyword evidence="2 4" id="KW-0238">DNA-binding</keyword>
<comment type="caution">
    <text evidence="7">The sequence shown here is derived from an EMBL/GenBank/DDBJ whole genome shotgun (WGS) entry which is preliminary data.</text>
</comment>
<keyword evidence="3" id="KW-0804">Transcription</keyword>
<sequence>MTQPQAVADDAAQAAKRGPGRPRHADTEDRAYRAVLDLFGQRGWAGVSLDAVASHAGIGKSSIYLRWKDKHALLLDAVRHLEVGHVNPAPDLGIRDYLIAHARGRAELMLGPHGPMIANVVSAAVANPAEFAEIRDESITHEVLALVARVDRAIADGELPPSTSTAQLVDAIEGTVYFHFLMARAGAPREELAAGLEEYVTSLVDLVLRGLGA</sequence>
<feature type="DNA-binding region" description="H-T-H motif" evidence="4">
    <location>
        <begin position="48"/>
        <end position="67"/>
    </location>
</feature>
<dbReference type="SUPFAM" id="SSF48498">
    <property type="entry name" value="Tetracyclin repressor-like, C-terminal domain"/>
    <property type="match status" value="1"/>
</dbReference>
<organism evidence="7 8">
    <name type="scientific">Georgenia thermotolerans</name>
    <dbReference type="NCBI Taxonomy" id="527326"/>
    <lineage>
        <taxon>Bacteria</taxon>
        <taxon>Bacillati</taxon>
        <taxon>Actinomycetota</taxon>
        <taxon>Actinomycetes</taxon>
        <taxon>Micrococcales</taxon>
        <taxon>Bogoriellaceae</taxon>
        <taxon>Georgenia</taxon>
    </lineage>
</organism>
<evidence type="ECO:0000313" key="7">
    <source>
        <dbReference type="EMBL" id="KAE8765799.1"/>
    </source>
</evidence>
<evidence type="ECO:0000313" key="8">
    <source>
        <dbReference type="Proteomes" id="UP000451860"/>
    </source>
</evidence>
<evidence type="ECO:0000256" key="1">
    <source>
        <dbReference type="ARBA" id="ARBA00023015"/>
    </source>
</evidence>
<evidence type="ECO:0000256" key="5">
    <source>
        <dbReference type="SAM" id="MobiDB-lite"/>
    </source>
</evidence>
<dbReference type="EMBL" id="WHJE01000004">
    <property type="protein sequence ID" value="KAE8765799.1"/>
    <property type="molecule type" value="Genomic_DNA"/>
</dbReference>
<dbReference type="InterPro" id="IPR050109">
    <property type="entry name" value="HTH-type_TetR-like_transc_reg"/>
</dbReference>
<reference evidence="7 8" key="1">
    <citation type="submission" date="2019-10" db="EMBL/GenBank/DDBJ databases">
        <title>Georgenia wutianyii sp. nov. and Georgenia yuyongxinii sp. nov. isolated from plateau pika (Ochotona curzoniae) in the Qinghai-Tibet plateau of China.</title>
        <authorList>
            <person name="Tian Z."/>
        </authorList>
    </citation>
    <scope>NUCLEOTIDE SEQUENCE [LARGE SCALE GENOMIC DNA]</scope>
    <source>
        <strain evidence="7 8">DSM 21501</strain>
    </source>
</reference>
<dbReference type="Gene3D" id="1.10.357.10">
    <property type="entry name" value="Tetracycline Repressor, domain 2"/>
    <property type="match status" value="1"/>
</dbReference>
<dbReference type="PANTHER" id="PTHR30055">
    <property type="entry name" value="HTH-TYPE TRANSCRIPTIONAL REGULATOR RUTR"/>
    <property type="match status" value="1"/>
</dbReference>
<dbReference type="InterPro" id="IPR001647">
    <property type="entry name" value="HTH_TetR"/>
</dbReference>
<dbReference type="Pfam" id="PF00440">
    <property type="entry name" value="TetR_N"/>
    <property type="match status" value="1"/>
</dbReference>
<evidence type="ECO:0000256" key="4">
    <source>
        <dbReference type="PROSITE-ProRule" id="PRU00335"/>
    </source>
</evidence>
<feature type="region of interest" description="Disordered" evidence="5">
    <location>
        <begin position="1"/>
        <end position="27"/>
    </location>
</feature>
<dbReference type="AlphaFoldDB" id="A0A7J5UU32"/>
<protein>
    <submittedName>
        <fullName evidence="7">TetR family transcriptional regulator</fullName>
    </submittedName>
</protein>
<dbReference type="PROSITE" id="PS50977">
    <property type="entry name" value="HTH_TETR_2"/>
    <property type="match status" value="1"/>
</dbReference>
<dbReference type="OrthoDB" id="9796019at2"/>
<name>A0A7J5UU32_9MICO</name>
<dbReference type="GO" id="GO:0000976">
    <property type="term" value="F:transcription cis-regulatory region binding"/>
    <property type="evidence" value="ECO:0007669"/>
    <property type="project" value="TreeGrafter"/>
</dbReference>
<feature type="compositionally biased region" description="Low complexity" evidence="5">
    <location>
        <begin position="1"/>
        <end position="15"/>
    </location>
</feature>
<dbReference type="InterPro" id="IPR036271">
    <property type="entry name" value="Tet_transcr_reg_TetR-rel_C_sf"/>
</dbReference>
<dbReference type="PANTHER" id="PTHR30055:SF148">
    <property type="entry name" value="TETR-FAMILY TRANSCRIPTIONAL REGULATOR"/>
    <property type="match status" value="1"/>
</dbReference>
<evidence type="ECO:0000256" key="2">
    <source>
        <dbReference type="ARBA" id="ARBA00023125"/>
    </source>
</evidence>
<keyword evidence="8" id="KW-1185">Reference proteome</keyword>
<dbReference type="Proteomes" id="UP000451860">
    <property type="component" value="Unassembled WGS sequence"/>
</dbReference>
<dbReference type="InterPro" id="IPR011075">
    <property type="entry name" value="TetR_C"/>
</dbReference>
<dbReference type="Pfam" id="PF16859">
    <property type="entry name" value="TetR_C_11"/>
    <property type="match status" value="1"/>
</dbReference>
<dbReference type="InterPro" id="IPR009057">
    <property type="entry name" value="Homeodomain-like_sf"/>
</dbReference>
<dbReference type="Gene3D" id="1.10.10.60">
    <property type="entry name" value="Homeodomain-like"/>
    <property type="match status" value="1"/>
</dbReference>
<dbReference type="RefSeq" id="WP_152200565.1">
    <property type="nucleotide sequence ID" value="NZ_VUKF01000004.1"/>
</dbReference>
<feature type="domain" description="HTH tetR-type" evidence="6">
    <location>
        <begin position="25"/>
        <end position="85"/>
    </location>
</feature>
<evidence type="ECO:0000259" key="6">
    <source>
        <dbReference type="PROSITE" id="PS50977"/>
    </source>
</evidence>
<gene>
    <name evidence="7" type="ORF">GB883_01700</name>
</gene>
<keyword evidence="1" id="KW-0805">Transcription regulation</keyword>
<accession>A0A7J5UU32</accession>
<dbReference type="GO" id="GO:0003700">
    <property type="term" value="F:DNA-binding transcription factor activity"/>
    <property type="evidence" value="ECO:0007669"/>
    <property type="project" value="TreeGrafter"/>
</dbReference>
<proteinExistence type="predicted"/>